<evidence type="ECO:0008006" key="13">
    <source>
        <dbReference type="Google" id="ProtNLM"/>
    </source>
</evidence>
<dbReference type="SUPFAM" id="SSF48264">
    <property type="entry name" value="Cytochrome P450"/>
    <property type="match status" value="1"/>
</dbReference>
<comment type="cofactor">
    <cofactor evidence="1 9">
        <name>heme</name>
        <dbReference type="ChEBI" id="CHEBI:30413"/>
    </cofactor>
</comment>
<dbReference type="GO" id="GO:0004497">
    <property type="term" value="F:monooxygenase activity"/>
    <property type="evidence" value="ECO:0007669"/>
    <property type="project" value="UniProtKB-KW"/>
</dbReference>
<gene>
    <name evidence="11" type="ORF">M407DRAFT_242528</name>
</gene>
<name>A0A0C3L711_9AGAM</name>
<evidence type="ECO:0000256" key="5">
    <source>
        <dbReference type="ARBA" id="ARBA00022723"/>
    </source>
</evidence>
<evidence type="ECO:0000256" key="10">
    <source>
        <dbReference type="RuleBase" id="RU000461"/>
    </source>
</evidence>
<evidence type="ECO:0000313" key="12">
    <source>
        <dbReference type="Proteomes" id="UP000054248"/>
    </source>
</evidence>
<protein>
    <recommendedName>
        <fullName evidence="13">Cytochrome P450</fullName>
    </recommendedName>
</protein>
<reference evidence="12" key="2">
    <citation type="submission" date="2015-01" db="EMBL/GenBank/DDBJ databases">
        <title>Evolutionary Origins and Diversification of the Mycorrhizal Mutualists.</title>
        <authorList>
            <consortium name="DOE Joint Genome Institute"/>
            <consortium name="Mycorrhizal Genomics Consortium"/>
            <person name="Kohler A."/>
            <person name="Kuo A."/>
            <person name="Nagy L.G."/>
            <person name="Floudas D."/>
            <person name="Copeland A."/>
            <person name="Barry K.W."/>
            <person name="Cichocki N."/>
            <person name="Veneault-Fourrey C."/>
            <person name="LaButti K."/>
            <person name="Lindquist E.A."/>
            <person name="Lipzen A."/>
            <person name="Lundell T."/>
            <person name="Morin E."/>
            <person name="Murat C."/>
            <person name="Riley R."/>
            <person name="Ohm R."/>
            <person name="Sun H."/>
            <person name="Tunlid A."/>
            <person name="Henrissat B."/>
            <person name="Grigoriev I.V."/>
            <person name="Hibbett D.S."/>
            <person name="Martin F."/>
        </authorList>
    </citation>
    <scope>NUCLEOTIDE SEQUENCE [LARGE SCALE GENOMIC DNA]</scope>
    <source>
        <strain evidence="12">MUT 4182</strain>
    </source>
</reference>
<keyword evidence="4 9" id="KW-0349">Heme</keyword>
<evidence type="ECO:0000256" key="8">
    <source>
        <dbReference type="ARBA" id="ARBA00023033"/>
    </source>
</evidence>
<dbReference type="Pfam" id="PF00067">
    <property type="entry name" value="p450"/>
    <property type="match status" value="1"/>
</dbReference>
<keyword evidence="5 9" id="KW-0479">Metal-binding</keyword>
<reference evidence="11 12" key="1">
    <citation type="submission" date="2014-04" db="EMBL/GenBank/DDBJ databases">
        <authorList>
            <consortium name="DOE Joint Genome Institute"/>
            <person name="Kuo A."/>
            <person name="Girlanda M."/>
            <person name="Perotto S."/>
            <person name="Kohler A."/>
            <person name="Nagy L.G."/>
            <person name="Floudas D."/>
            <person name="Copeland A."/>
            <person name="Barry K.W."/>
            <person name="Cichocki N."/>
            <person name="Veneault-Fourrey C."/>
            <person name="LaButti K."/>
            <person name="Lindquist E.A."/>
            <person name="Lipzen A."/>
            <person name="Lundell T."/>
            <person name="Morin E."/>
            <person name="Murat C."/>
            <person name="Sun H."/>
            <person name="Tunlid A."/>
            <person name="Henrissat B."/>
            <person name="Grigoriev I.V."/>
            <person name="Hibbett D.S."/>
            <person name="Martin F."/>
            <person name="Nordberg H.P."/>
            <person name="Cantor M.N."/>
            <person name="Hua S.X."/>
        </authorList>
    </citation>
    <scope>NUCLEOTIDE SEQUENCE [LARGE SCALE GENOMIC DNA]</scope>
    <source>
        <strain evidence="11 12">MUT 4182</strain>
    </source>
</reference>
<dbReference type="EMBL" id="KN822980">
    <property type="protein sequence ID" value="KIO29653.1"/>
    <property type="molecule type" value="Genomic_DNA"/>
</dbReference>
<comment type="pathway">
    <text evidence="2">Secondary metabolite biosynthesis.</text>
</comment>
<evidence type="ECO:0000256" key="7">
    <source>
        <dbReference type="ARBA" id="ARBA00023004"/>
    </source>
</evidence>
<evidence type="ECO:0000256" key="9">
    <source>
        <dbReference type="PIRSR" id="PIRSR602401-1"/>
    </source>
</evidence>
<dbReference type="Proteomes" id="UP000054248">
    <property type="component" value="Unassembled WGS sequence"/>
</dbReference>
<dbReference type="InterPro" id="IPR036396">
    <property type="entry name" value="Cyt_P450_sf"/>
</dbReference>
<proteinExistence type="inferred from homology"/>
<evidence type="ECO:0000256" key="3">
    <source>
        <dbReference type="ARBA" id="ARBA00010617"/>
    </source>
</evidence>
<evidence type="ECO:0000256" key="4">
    <source>
        <dbReference type="ARBA" id="ARBA00022617"/>
    </source>
</evidence>
<keyword evidence="12" id="KW-1185">Reference proteome</keyword>
<evidence type="ECO:0000313" key="11">
    <source>
        <dbReference type="EMBL" id="KIO29653.1"/>
    </source>
</evidence>
<accession>A0A0C3L711</accession>
<dbReference type="STRING" id="1051891.A0A0C3L711"/>
<dbReference type="InterPro" id="IPR002401">
    <property type="entry name" value="Cyt_P450_E_grp-I"/>
</dbReference>
<dbReference type="PRINTS" id="PR00463">
    <property type="entry name" value="EP450I"/>
</dbReference>
<organism evidence="11 12">
    <name type="scientific">Tulasnella calospora MUT 4182</name>
    <dbReference type="NCBI Taxonomy" id="1051891"/>
    <lineage>
        <taxon>Eukaryota</taxon>
        <taxon>Fungi</taxon>
        <taxon>Dikarya</taxon>
        <taxon>Basidiomycota</taxon>
        <taxon>Agaricomycotina</taxon>
        <taxon>Agaricomycetes</taxon>
        <taxon>Cantharellales</taxon>
        <taxon>Tulasnellaceae</taxon>
        <taxon>Tulasnella</taxon>
    </lineage>
</organism>
<evidence type="ECO:0000256" key="6">
    <source>
        <dbReference type="ARBA" id="ARBA00023002"/>
    </source>
</evidence>
<comment type="similarity">
    <text evidence="3 10">Belongs to the cytochrome P450 family.</text>
</comment>
<dbReference type="InterPro" id="IPR050364">
    <property type="entry name" value="Cytochrome_P450_fung"/>
</dbReference>
<dbReference type="GO" id="GO:0016705">
    <property type="term" value="F:oxidoreductase activity, acting on paired donors, with incorporation or reduction of molecular oxygen"/>
    <property type="evidence" value="ECO:0007669"/>
    <property type="project" value="InterPro"/>
</dbReference>
<evidence type="ECO:0000256" key="2">
    <source>
        <dbReference type="ARBA" id="ARBA00005179"/>
    </source>
</evidence>
<dbReference type="GO" id="GO:0020037">
    <property type="term" value="F:heme binding"/>
    <property type="evidence" value="ECO:0007669"/>
    <property type="project" value="InterPro"/>
</dbReference>
<dbReference type="PROSITE" id="PS00086">
    <property type="entry name" value="CYTOCHROME_P450"/>
    <property type="match status" value="1"/>
</dbReference>
<sequence length="435" mass="49822">MVMAGELSGVGKAMGMTQYGSLWKKERRYLSKALSGAPIVKRNYSGIMTKRATILLKSILDRPQDFLYEVKKMTGHVVIEVGYGAIGDDDDGGHDYIDMQIELGIITAKTIQGYWVDFFPWLKHIPPWFPGAQFRRDGLRWTKQYDTVRDYMFERIKKRVLSADQGESLPSSFVRNTLRDLYAKPPSDPEELKEDEDAIKYASFSFYRAGADTTESVIRSFLLAMSLYPEFQVKARAEIDRVIGPDRLPSIEDRGTDKMPYMEALALEALRWNPPGSSGVPHVPRHDDTYRGYFIPKGTNVTANVWFMSRDPAYYTNASDFIPERFLIADEKASSVAFNKATLDPCEYAFGFGRRICPGIDMTVQEMWIAMVFILWAFEIKKKGEGKWDTDEDRFTFMFTSHTKPFDCELIPRSDKVKEVINSAYSAIEPLERRT</sequence>
<dbReference type="InterPro" id="IPR017972">
    <property type="entry name" value="Cyt_P450_CS"/>
</dbReference>
<dbReference type="OrthoDB" id="1055148at2759"/>
<dbReference type="PANTHER" id="PTHR46300">
    <property type="entry name" value="P450, PUTATIVE (EUROFUNG)-RELATED-RELATED"/>
    <property type="match status" value="1"/>
</dbReference>
<dbReference type="AlphaFoldDB" id="A0A0C3L711"/>
<keyword evidence="6 10" id="KW-0560">Oxidoreductase</keyword>
<dbReference type="GO" id="GO:0005506">
    <property type="term" value="F:iron ion binding"/>
    <property type="evidence" value="ECO:0007669"/>
    <property type="project" value="InterPro"/>
</dbReference>
<keyword evidence="7 9" id="KW-0408">Iron</keyword>
<keyword evidence="8 10" id="KW-0503">Monooxygenase</keyword>
<evidence type="ECO:0000256" key="1">
    <source>
        <dbReference type="ARBA" id="ARBA00001971"/>
    </source>
</evidence>
<dbReference type="InterPro" id="IPR001128">
    <property type="entry name" value="Cyt_P450"/>
</dbReference>
<dbReference type="Gene3D" id="1.10.630.10">
    <property type="entry name" value="Cytochrome P450"/>
    <property type="match status" value="1"/>
</dbReference>
<dbReference type="PANTHER" id="PTHR46300:SF7">
    <property type="entry name" value="P450, PUTATIVE (EUROFUNG)-RELATED"/>
    <property type="match status" value="1"/>
</dbReference>
<feature type="binding site" description="axial binding residue" evidence="9">
    <location>
        <position position="357"/>
    </location>
    <ligand>
        <name>heme</name>
        <dbReference type="ChEBI" id="CHEBI:30413"/>
    </ligand>
    <ligandPart>
        <name>Fe</name>
        <dbReference type="ChEBI" id="CHEBI:18248"/>
    </ligandPart>
</feature>
<dbReference type="HOGENOM" id="CLU_001570_2_3_1"/>